<dbReference type="AlphaFoldDB" id="A0A7C3YUX0"/>
<accession>A0A7C3YUX0</accession>
<dbReference type="Pfam" id="PF11306">
    <property type="entry name" value="DUF3108"/>
    <property type="match status" value="1"/>
</dbReference>
<comment type="caution">
    <text evidence="1">The sequence shown here is derived from an EMBL/GenBank/DDBJ whole genome shotgun (WGS) entry which is preliminary data.</text>
</comment>
<dbReference type="InterPro" id="IPR021457">
    <property type="entry name" value="DUF3108"/>
</dbReference>
<sequence>MVVFFLFGFPFGKEELFYNLYLGPFRVGELKLSLRDSSWTYQNVYFLSAVLKAKSPFRIYDSLFSISRKDDFTTLYSYKKVEEGGERKEISYHFREGRIEYSDGTVFSSVPPPKDLLSLWYYFRLFLPETASATFAHFDKRNYLVWIIPKESVKISLGMKFDLGEFRARRISPRTSPKSILGDVYISEDSLRLPLVIKTKLLLGLVRAVLKRREAE</sequence>
<gene>
    <name evidence="1" type="ORF">ENX07_05755</name>
</gene>
<proteinExistence type="predicted"/>
<name>A0A7C3YUX0_UNCW3</name>
<protein>
    <submittedName>
        <fullName evidence="1">DUF3108 domain-containing protein</fullName>
    </submittedName>
</protein>
<evidence type="ECO:0000313" key="1">
    <source>
        <dbReference type="EMBL" id="HGE99555.1"/>
    </source>
</evidence>
<reference evidence="1" key="1">
    <citation type="journal article" date="2020" name="mSystems">
        <title>Genome- and Community-Level Interaction Insights into Carbon Utilization and Element Cycling Functions of Hydrothermarchaeota in Hydrothermal Sediment.</title>
        <authorList>
            <person name="Zhou Z."/>
            <person name="Liu Y."/>
            <person name="Xu W."/>
            <person name="Pan J."/>
            <person name="Luo Z.H."/>
            <person name="Li M."/>
        </authorList>
    </citation>
    <scope>NUCLEOTIDE SEQUENCE [LARGE SCALE GENOMIC DNA]</scope>
    <source>
        <strain evidence="1">SpSt-906</strain>
    </source>
</reference>
<organism evidence="1">
    <name type="scientific">candidate division WOR-3 bacterium</name>
    <dbReference type="NCBI Taxonomy" id="2052148"/>
    <lineage>
        <taxon>Bacteria</taxon>
        <taxon>Bacteria division WOR-3</taxon>
    </lineage>
</organism>
<dbReference type="EMBL" id="DTMQ01000039">
    <property type="protein sequence ID" value="HGE99555.1"/>
    <property type="molecule type" value="Genomic_DNA"/>
</dbReference>